<keyword evidence="6" id="KW-1185">Reference proteome</keyword>
<feature type="transmembrane region" description="Helical" evidence="4">
    <location>
        <begin position="394"/>
        <end position="418"/>
    </location>
</feature>
<dbReference type="AlphaFoldDB" id="A0A502CTN0"/>
<dbReference type="PANTHER" id="PTHR43630">
    <property type="entry name" value="POLY-BETA-1,6-N-ACETYL-D-GLUCOSAMINE SYNTHASE"/>
    <property type="match status" value="1"/>
</dbReference>
<name>A0A502CTN0_9MICO</name>
<evidence type="ECO:0000313" key="6">
    <source>
        <dbReference type="Proteomes" id="UP000317722"/>
    </source>
</evidence>
<dbReference type="InterPro" id="IPR029044">
    <property type="entry name" value="Nucleotide-diphossugar_trans"/>
</dbReference>
<evidence type="ECO:0000256" key="1">
    <source>
        <dbReference type="ARBA" id="ARBA00006739"/>
    </source>
</evidence>
<dbReference type="Proteomes" id="UP000317722">
    <property type="component" value="Unassembled WGS sequence"/>
</dbReference>
<protein>
    <submittedName>
        <fullName evidence="5">Glycosyltransferase family 2 protein</fullName>
    </submittedName>
</protein>
<proteinExistence type="inferred from homology"/>
<accession>A0A502CTN0</accession>
<sequence>MSWDGFVDGLRTGVVWLMDITSVPILVYFAVINLSYLLLIVLASIDFRAQHRRREAVVETFGGALSPGVSLLVPAYNEEMGIVTSVQALLSLRYPRHEVVVVDDGSSDGTFERLRAAFDLVPIPRQIPQDVPVRARIVDVHVPRDGRTRLVLVRKENSGRSEAINVALNAATEPLVAMIDADSILEPDALLRVTQPFADDPIRMVAAGGAIRPVNGSRVVSGRIVKVQMPKPWLARIQVVEYLRAFLLGRTGWSRFGALILISGAFGLFRRDVVVEAGGLDPDSIGEDFELVLRIHRKLHDEKRDYRVGFVPEPVLWTEVPSTLGVLRNQRRRWHRGLWETLWAYRGMVLRPRYGKVGMIALPYYWVFELFAPLLEFFGIIIVPLALVLDVVNIPYAILFLSLAYGLAILVTLSAMAAEEWSFHRHERWRDLGLTLVASVLENIGYRQLTVWWRLEGWWASLRRKKQVWGVMTRTGFGEAGE</sequence>
<dbReference type="GO" id="GO:0016757">
    <property type="term" value="F:glycosyltransferase activity"/>
    <property type="evidence" value="ECO:0007669"/>
    <property type="project" value="UniProtKB-KW"/>
</dbReference>
<keyword evidence="2" id="KW-0328">Glycosyltransferase</keyword>
<evidence type="ECO:0000256" key="4">
    <source>
        <dbReference type="SAM" id="Phobius"/>
    </source>
</evidence>
<comment type="caution">
    <text evidence="5">The sequence shown here is derived from an EMBL/GenBank/DDBJ whole genome shotgun (WGS) entry which is preliminary data.</text>
</comment>
<evidence type="ECO:0000313" key="5">
    <source>
        <dbReference type="EMBL" id="TPG16082.1"/>
    </source>
</evidence>
<dbReference type="CDD" id="cd06423">
    <property type="entry name" value="CESA_like"/>
    <property type="match status" value="1"/>
</dbReference>
<feature type="transmembrane region" description="Helical" evidence="4">
    <location>
        <begin position="364"/>
        <end position="388"/>
    </location>
</feature>
<dbReference type="PANTHER" id="PTHR43630:SF1">
    <property type="entry name" value="POLY-BETA-1,6-N-ACETYL-D-GLUCOSAMINE SYNTHASE"/>
    <property type="match status" value="1"/>
</dbReference>
<keyword evidence="4" id="KW-0472">Membrane</keyword>
<evidence type="ECO:0000256" key="3">
    <source>
        <dbReference type="ARBA" id="ARBA00022679"/>
    </source>
</evidence>
<reference evidence="5 6" key="1">
    <citation type="journal article" date="2019" name="Environ. Microbiol.">
        <title>Species interactions and distinct microbial communities in high Arctic permafrost affected cryosols are associated with the CH4 and CO2 gas fluxes.</title>
        <authorList>
            <person name="Altshuler I."/>
            <person name="Hamel J."/>
            <person name="Turney S."/>
            <person name="Magnuson E."/>
            <person name="Levesque R."/>
            <person name="Greer C."/>
            <person name="Whyte L.G."/>
        </authorList>
    </citation>
    <scope>NUCLEOTIDE SEQUENCE [LARGE SCALE GENOMIC DNA]</scope>
    <source>
        <strain evidence="5 6">S9.3A</strain>
    </source>
</reference>
<evidence type="ECO:0000256" key="2">
    <source>
        <dbReference type="ARBA" id="ARBA00022676"/>
    </source>
</evidence>
<dbReference type="EMBL" id="RCZM01000004">
    <property type="protein sequence ID" value="TPG16082.1"/>
    <property type="molecule type" value="Genomic_DNA"/>
</dbReference>
<keyword evidence="4" id="KW-0812">Transmembrane</keyword>
<dbReference type="OrthoDB" id="9797391at2"/>
<comment type="similarity">
    <text evidence="1">Belongs to the glycosyltransferase 2 family.</text>
</comment>
<organism evidence="5 6">
    <name type="scientific">Pedococcus bigeumensis</name>
    <dbReference type="NCBI Taxonomy" id="433644"/>
    <lineage>
        <taxon>Bacteria</taxon>
        <taxon>Bacillati</taxon>
        <taxon>Actinomycetota</taxon>
        <taxon>Actinomycetes</taxon>
        <taxon>Micrococcales</taxon>
        <taxon>Intrasporangiaceae</taxon>
        <taxon>Pedococcus</taxon>
    </lineage>
</organism>
<dbReference type="RefSeq" id="WP_140741264.1">
    <property type="nucleotide sequence ID" value="NZ_RCZM01000004.1"/>
</dbReference>
<dbReference type="Gene3D" id="3.90.550.10">
    <property type="entry name" value="Spore Coat Polysaccharide Biosynthesis Protein SpsA, Chain A"/>
    <property type="match status" value="1"/>
</dbReference>
<keyword evidence="3 5" id="KW-0808">Transferase</keyword>
<keyword evidence="4" id="KW-1133">Transmembrane helix</keyword>
<dbReference type="Pfam" id="PF13641">
    <property type="entry name" value="Glyco_tranf_2_3"/>
    <property type="match status" value="1"/>
</dbReference>
<feature type="transmembrane region" description="Helical" evidence="4">
    <location>
        <begin position="25"/>
        <end position="45"/>
    </location>
</feature>
<dbReference type="SUPFAM" id="SSF53448">
    <property type="entry name" value="Nucleotide-diphospho-sugar transferases"/>
    <property type="match status" value="1"/>
</dbReference>
<gene>
    <name evidence="5" type="ORF">EAH86_12670</name>
</gene>